<name>A0A8I0EWY1_9ACTN</name>
<organism evidence="8 9">
    <name type="scientific">Aeromicrobium senzhongii</name>
    <dbReference type="NCBI Taxonomy" id="2663859"/>
    <lineage>
        <taxon>Bacteria</taxon>
        <taxon>Bacillati</taxon>
        <taxon>Actinomycetota</taxon>
        <taxon>Actinomycetes</taxon>
        <taxon>Propionibacteriales</taxon>
        <taxon>Nocardioidaceae</taxon>
        <taxon>Aeromicrobium</taxon>
    </lineage>
</organism>
<feature type="transmembrane region" description="Helical" evidence="7">
    <location>
        <begin position="174"/>
        <end position="195"/>
    </location>
</feature>
<dbReference type="RefSeq" id="WP_187769601.1">
    <property type="nucleotide sequence ID" value="NZ_JACTVM010000003.1"/>
</dbReference>
<feature type="transmembrane region" description="Helical" evidence="7">
    <location>
        <begin position="329"/>
        <end position="350"/>
    </location>
</feature>
<keyword evidence="5 7" id="KW-1133">Transmembrane helix</keyword>
<evidence type="ECO:0000313" key="8">
    <source>
        <dbReference type="EMBL" id="MBC9226842.1"/>
    </source>
</evidence>
<keyword evidence="4 7" id="KW-0812">Transmembrane</keyword>
<dbReference type="AlphaFoldDB" id="A0A8I0EWY1"/>
<feature type="transmembrane region" description="Helical" evidence="7">
    <location>
        <begin position="116"/>
        <end position="134"/>
    </location>
</feature>
<feature type="transmembrane region" description="Helical" evidence="7">
    <location>
        <begin position="288"/>
        <end position="309"/>
    </location>
</feature>
<dbReference type="EMBL" id="JACTVM010000003">
    <property type="protein sequence ID" value="MBC9226842.1"/>
    <property type="molecule type" value="Genomic_DNA"/>
</dbReference>
<comment type="caution">
    <text evidence="8">The sequence shown here is derived from an EMBL/GenBank/DDBJ whole genome shotgun (WGS) entry which is preliminary data.</text>
</comment>
<feature type="transmembrane region" description="Helical" evidence="7">
    <location>
        <begin position="362"/>
        <end position="380"/>
    </location>
</feature>
<dbReference type="PANTHER" id="PTHR30250:SF10">
    <property type="entry name" value="LIPOPOLYSACCHARIDE BIOSYNTHESIS PROTEIN WZXC"/>
    <property type="match status" value="1"/>
</dbReference>
<feature type="transmembrane region" description="Helical" evidence="7">
    <location>
        <begin position="447"/>
        <end position="468"/>
    </location>
</feature>
<sequence length="484" mass="50368">MASVATSNAKRGLRGGGITVIAQLSKTLLQLVSLVVLSRLLDPDDFGLVAMVTVALALGDLLRDFGMPTAALQARELSHQQASNMFWVNALLGSAAAVLVIASTPLLAALYDEPRLTPLVPALALTLVLNGLQVQLQVQLARAGRFLALNLTDLLAQVVALVAAIGIAVAGGGYWALVAQAVMASIALLLLRTSVARWLPARPARGAGTLETVRAGAHIGASQVLTFASANVDTIVIGAALGPAEVGYYNRAFQLLTAPISRLLGPLTQVALPTFNARERGPRERNEILLKLQFLLGAPGVVVFAATAAVASPLVDLLLGPGWERTAPIFAILAVGGCFNVLSYVSYWAFLVHAKPRELLRYNLVSKPMVIALVCVGSLYGLHGVATGYSAGLAFSWLLNLFWLGRTVELPAVRFLLNGGKLLVSGGLGFIAGSLCERLVGEWAGTAGGLAAGLAAAITVTSASILVFPSSRGAAADLKRLVRS</sequence>
<feature type="transmembrane region" description="Helical" evidence="7">
    <location>
        <begin position="146"/>
        <end position="168"/>
    </location>
</feature>
<keyword evidence="3" id="KW-1003">Cell membrane</keyword>
<evidence type="ECO:0000256" key="3">
    <source>
        <dbReference type="ARBA" id="ARBA00022475"/>
    </source>
</evidence>
<evidence type="ECO:0000313" key="9">
    <source>
        <dbReference type="Proteomes" id="UP000620591"/>
    </source>
</evidence>
<dbReference type="Pfam" id="PF13440">
    <property type="entry name" value="Polysacc_synt_3"/>
    <property type="match status" value="1"/>
</dbReference>
<dbReference type="InterPro" id="IPR050833">
    <property type="entry name" value="Poly_Biosynth_Transport"/>
</dbReference>
<gene>
    <name evidence="8" type="ORF">IBG24_10980</name>
</gene>
<comment type="subcellular location">
    <subcellularLocation>
        <location evidence="1">Cell membrane</location>
        <topology evidence="1">Multi-pass membrane protein</topology>
    </subcellularLocation>
</comment>
<dbReference type="GO" id="GO:0005886">
    <property type="term" value="C:plasma membrane"/>
    <property type="evidence" value="ECO:0007669"/>
    <property type="project" value="UniProtKB-SubCell"/>
</dbReference>
<dbReference type="PANTHER" id="PTHR30250">
    <property type="entry name" value="PST FAMILY PREDICTED COLANIC ACID TRANSPORTER"/>
    <property type="match status" value="1"/>
</dbReference>
<evidence type="ECO:0000256" key="6">
    <source>
        <dbReference type="ARBA" id="ARBA00023136"/>
    </source>
</evidence>
<evidence type="ECO:0000256" key="4">
    <source>
        <dbReference type="ARBA" id="ARBA00022692"/>
    </source>
</evidence>
<comment type="similarity">
    <text evidence="2">Belongs to the polysaccharide synthase family.</text>
</comment>
<proteinExistence type="inferred from homology"/>
<keyword evidence="6 7" id="KW-0472">Membrane</keyword>
<evidence type="ECO:0000256" key="1">
    <source>
        <dbReference type="ARBA" id="ARBA00004651"/>
    </source>
</evidence>
<dbReference type="Proteomes" id="UP000620591">
    <property type="component" value="Unassembled WGS sequence"/>
</dbReference>
<protein>
    <submittedName>
        <fullName evidence="8">Lipopolysaccharide biosynthesis protein</fullName>
    </submittedName>
</protein>
<evidence type="ECO:0000256" key="2">
    <source>
        <dbReference type="ARBA" id="ARBA00007430"/>
    </source>
</evidence>
<accession>A0A8I0EWY1</accession>
<dbReference type="CDD" id="cd13127">
    <property type="entry name" value="MATE_tuaB_like"/>
    <property type="match status" value="1"/>
</dbReference>
<evidence type="ECO:0000256" key="5">
    <source>
        <dbReference type="ARBA" id="ARBA00022989"/>
    </source>
</evidence>
<feature type="transmembrane region" description="Helical" evidence="7">
    <location>
        <begin position="86"/>
        <end position="110"/>
    </location>
</feature>
<feature type="transmembrane region" description="Helical" evidence="7">
    <location>
        <begin position="415"/>
        <end position="435"/>
    </location>
</feature>
<reference evidence="8" key="1">
    <citation type="submission" date="2020-09" db="EMBL/GenBank/DDBJ databases">
        <title>Novel species in genus Aeromicrobium.</title>
        <authorList>
            <person name="Zhang G."/>
        </authorList>
    </citation>
    <scope>NUCLEOTIDE SEQUENCE</scope>
    <source>
        <strain evidence="8">Zg-636</strain>
    </source>
</reference>
<feature type="transmembrane region" description="Helical" evidence="7">
    <location>
        <begin position="386"/>
        <end position="403"/>
    </location>
</feature>
<evidence type="ECO:0000256" key="7">
    <source>
        <dbReference type="SAM" id="Phobius"/>
    </source>
</evidence>